<proteinExistence type="predicted"/>
<dbReference type="SUPFAM" id="SSF63829">
    <property type="entry name" value="Calcium-dependent phosphotriesterase"/>
    <property type="match status" value="1"/>
</dbReference>
<organism evidence="1 2">
    <name type="scientific">Pragia fontium DSM 5563 = ATCC 49100</name>
    <dbReference type="NCBI Taxonomy" id="1122977"/>
    <lineage>
        <taxon>Bacteria</taxon>
        <taxon>Pseudomonadati</taxon>
        <taxon>Pseudomonadota</taxon>
        <taxon>Gammaproteobacteria</taxon>
        <taxon>Enterobacterales</taxon>
        <taxon>Budviciaceae</taxon>
        <taxon>Pragia</taxon>
    </lineage>
</organism>
<reference evidence="1 2" key="1">
    <citation type="submission" date="2016-10" db="EMBL/GenBank/DDBJ databases">
        <authorList>
            <person name="Varghese N."/>
            <person name="Submissions S."/>
        </authorList>
    </citation>
    <scope>NUCLEOTIDE SEQUENCE [LARGE SCALE GENOMIC DNA]</scope>
    <source>
        <strain evidence="1 2">DSM 5563</strain>
    </source>
</reference>
<sequence length="299" mass="34281">MLKIPLTSLAHQPRGERVSCSWNYGHQLTVLETESIPERINDQFVASQADKRSWFVSVYLNGELILELPPIESRINFHYVQMLDNEHILLVGARCHYNDGQPEKNAAVYDSHGQLVRSFTLGDGIEDINVTSDGAIWASYFDEGVFGNYGWAQPIGQYGLVKFDATGQILWQADKFQIFDCYAVNAENEHSFWFYYYSDFKLVHLKDGEATSYNVPIQGAHAFALCHPYIVMGGGYGNNDKFSVFKQHPQHLKKTDELRFTDPQGKNLHQCIYSIRGNQVVAYEQHRIYFTHLALENKK</sequence>
<comment type="caution">
    <text evidence="1">The sequence shown here is derived from an EMBL/GenBank/DDBJ whole genome shotgun (WGS) entry which is preliminary data.</text>
</comment>
<dbReference type="Proteomes" id="UP000226420">
    <property type="component" value="Unassembled WGS sequence"/>
</dbReference>
<evidence type="ECO:0000313" key="2">
    <source>
        <dbReference type="Proteomes" id="UP000226420"/>
    </source>
</evidence>
<dbReference type="AlphaFoldDB" id="A0AAJ4WBQ1"/>
<evidence type="ECO:0000313" key="1">
    <source>
        <dbReference type="EMBL" id="SFD05901.1"/>
    </source>
</evidence>
<gene>
    <name evidence="1" type="ORF">SAMN02745723_107114</name>
</gene>
<dbReference type="EMBL" id="FOLW01000007">
    <property type="protein sequence ID" value="SFD05901.1"/>
    <property type="molecule type" value="Genomic_DNA"/>
</dbReference>
<dbReference type="RefSeq" id="WP_074823348.1">
    <property type="nucleotide sequence ID" value="NZ_FOLW01000007.1"/>
</dbReference>
<protein>
    <submittedName>
        <fullName evidence="1">Uncharacterized protein</fullName>
    </submittedName>
</protein>
<name>A0AAJ4WBQ1_9GAMM</name>
<accession>A0AAJ4WBQ1</accession>